<organism evidence="2 3">
    <name type="scientific">Rhodococcus pyridinivorans SB3094</name>
    <dbReference type="NCBI Taxonomy" id="1435356"/>
    <lineage>
        <taxon>Bacteria</taxon>
        <taxon>Bacillati</taxon>
        <taxon>Actinomycetota</taxon>
        <taxon>Actinomycetes</taxon>
        <taxon>Mycobacteriales</taxon>
        <taxon>Nocardiaceae</taxon>
        <taxon>Rhodococcus</taxon>
    </lineage>
</organism>
<feature type="compositionally biased region" description="Basic and acidic residues" evidence="1">
    <location>
        <begin position="1"/>
        <end position="14"/>
    </location>
</feature>
<proteinExistence type="predicted"/>
<accession>V9XRF1</accession>
<protein>
    <submittedName>
        <fullName evidence="2">Uncharacterized protein</fullName>
    </submittedName>
</protein>
<feature type="region of interest" description="Disordered" evidence="1">
    <location>
        <begin position="1"/>
        <end position="29"/>
    </location>
</feature>
<dbReference type="Proteomes" id="UP000018781">
    <property type="component" value="Chromosome"/>
</dbReference>
<dbReference type="HOGENOM" id="CLU_1053269_0_0_11"/>
<gene>
    <name evidence="2" type="ORF">Y013_23935</name>
</gene>
<evidence type="ECO:0000313" key="2">
    <source>
        <dbReference type="EMBL" id="AHD23977.1"/>
    </source>
</evidence>
<dbReference type="AlphaFoldDB" id="V9XRF1"/>
<dbReference type="EMBL" id="CP006996">
    <property type="protein sequence ID" value="AHD23977.1"/>
    <property type="molecule type" value="Genomic_DNA"/>
</dbReference>
<evidence type="ECO:0000256" key="1">
    <source>
        <dbReference type="SAM" id="MobiDB-lite"/>
    </source>
</evidence>
<name>V9XRF1_9NOCA</name>
<reference evidence="2 3" key="1">
    <citation type="journal article" date="2014" name="Genome Announc.">
        <title>Complete Genome of Rhodococcus pyridinivorans SB3094, a Methyl-Ethyl-Ketone-Degrading Bacterium Used for Bioaugmentation.</title>
        <authorList>
            <person name="Dueholm M.S."/>
            <person name="Albertsen M."/>
            <person name="D'Imperio S."/>
            <person name="Tale V.P."/>
            <person name="Lewis D."/>
            <person name="Nielsen P.H."/>
            <person name="Nielsen J.L."/>
        </authorList>
    </citation>
    <scope>NUCLEOTIDE SEQUENCE [LARGE SCALE GENOMIC DNA]</scope>
    <source>
        <strain evidence="2 3">SB3094</strain>
    </source>
</reference>
<sequence length="264" mass="29729">MDSRLADVDTKTDRAQSTANHASEVAAEANRSLQQIEDMLVEKQLREHEDHLGVYRRLIDSPSRETLLTALHRAIDEGFASDKFLLSEIWETPLYCRFSADFEHDVLDVDLVTLDGTLHATHQWEPEEDTASFLERLLISVRATGHGLGVGLDLPTLPLKHLADTLITAARLTAQKLNPVGEKLDKIIMMNRTYTDIDVETLEGVWFFTETDLVPADHVYPISYMELLAGPSLEEHIQRTRGHWLGIDQALNEARVLAGLLLKT</sequence>
<dbReference type="KEGG" id="rpy:Y013_23935"/>
<evidence type="ECO:0000313" key="3">
    <source>
        <dbReference type="Proteomes" id="UP000018781"/>
    </source>
</evidence>